<protein>
    <submittedName>
        <fullName evidence="2">2-hydroxymuconate semialdehyde hydrolase</fullName>
        <ecNumber evidence="2">3.7.1.9</ecNumber>
    </submittedName>
</protein>
<evidence type="ECO:0000313" key="3">
    <source>
        <dbReference type="Proteomes" id="UP000076447"/>
    </source>
</evidence>
<dbReference type="InterPro" id="IPR029058">
    <property type="entry name" value="AB_hydrolase_fold"/>
</dbReference>
<keyword evidence="2" id="KW-0378">Hydrolase</keyword>
<evidence type="ECO:0000259" key="1">
    <source>
        <dbReference type="Pfam" id="PF00561"/>
    </source>
</evidence>
<dbReference type="STRING" id="43678.OJAG_06850"/>
<dbReference type="Gene3D" id="3.40.50.1820">
    <property type="entry name" value="alpha/beta hydrolase"/>
    <property type="match status" value="1"/>
</dbReference>
<reference evidence="2 3" key="1">
    <citation type="submission" date="2016-01" db="EMBL/GenBank/DDBJ databases">
        <title>Genome sequence of Oerskovia enterophila VJag, an agar and cellulose degrading bacterium.</title>
        <authorList>
            <person name="Poehlein A."/>
            <person name="Jag V."/>
            <person name="Bengelsdorf F."/>
            <person name="Duerre P."/>
            <person name="Daniel R."/>
        </authorList>
    </citation>
    <scope>NUCLEOTIDE SEQUENCE [LARGE SCALE GENOMIC DNA]</scope>
    <source>
        <strain evidence="2 3">VJag</strain>
    </source>
</reference>
<dbReference type="EC" id="3.7.1.9" evidence="2"/>
<dbReference type="RefSeq" id="WP_197486985.1">
    <property type="nucleotide sequence ID" value="NZ_LRIE01000046.1"/>
</dbReference>
<feature type="domain" description="AB hydrolase-1" evidence="1">
    <location>
        <begin position="6"/>
        <end position="231"/>
    </location>
</feature>
<sequence length="245" mass="26226">MVLTHLGANLDGWDPRILEGLSQDRRVIALGYRGVGESTGQVRDSIEEMAADAMGAIRGLGFDRIDLFGLSMGGMVAQAMAAKAPGSIDRLILASSGPAGGPGILAMTRVMVSTVLRAAVTFTDPRVLLFFTRTPAGRLAAREYIVRLRERRSMREKGVSPGVYRAQLAAVHRWGRQQPADLSVWSGPVWIVHGDSDRMVPPANAAALAGLLPAASVTMYPDSGHGAVFQHHSAFVAAARDFLRR</sequence>
<dbReference type="GO" id="GO:0018775">
    <property type="term" value="F:2-hydroxymuconate-semialdehyde hydrolase activity"/>
    <property type="evidence" value="ECO:0007669"/>
    <property type="project" value="UniProtKB-EC"/>
</dbReference>
<name>A0A163SPA1_9CELL</name>
<comment type="caution">
    <text evidence="2">The sequence shown here is derived from an EMBL/GenBank/DDBJ whole genome shotgun (WGS) entry which is preliminary data.</text>
</comment>
<dbReference type="Proteomes" id="UP000076447">
    <property type="component" value="Unassembled WGS sequence"/>
</dbReference>
<evidence type="ECO:0000313" key="2">
    <source>
        <dbReference type="EMBL" id="KZM36629.1"/>
    </source>
</evidence>
<dbReference type="PANTHER" id="PTHR43433">
    <property type="entry name" value="HYDROLASE, ALPHA/BETA FOLD FAMILY PROTEIN"/>
    <property type="match status" value="1"/>
</dbReference>
<gene>
    <name evidence="2" type="primary">xylF</name>
    <name evidence="2" type="ORF">OJAG_06850</name>
</gene>
<dbReference type="AlphaFoldDB" id="A0A163SPA1"/>
<dbReference type="SUPFAM" id="SSF53474">
    <property type="entry name" value="alpha/beta-Hydrolases"/>
    <property type="match status" value="1"/>
</dbReference>
<dbReference type="PATRIC" id="fig|43678.3.peg.723"/>
<dbReference type="PRINTS" id="PR00111">
    <property type="entry name" value="ABHYDROLASE"/>
</dbReference>
<proteinExistence type="predicted"/>
<dbReference type="InterPro" id="IPR000073">
    <property type="entry name" value="AB_hydrolase_1"/>
</dbReference>
<organism evidence="2 3">
    <name type="scientific">Oerskovia enterophila</name>
    <dbReference type="NCBI Taxonomy" id="43678"/>
    <lineage>
        <taxon>Bacteria</taxon>
        <taxon>Bacillati</taxon>
        <taxon>Actinomycetota</taxon>
        <taxon>Actinomycetes</taxon>
        <taxon>Micrococcales</taxon>
        <taxon>Cellulomonadaceae</taxon>
        <taxon>Oerskovia</taxon>
    </lineage>
</organism>
<accession>A0A163SPA1</accession>
<dbReference type="EMBL" id="LRIE01000046">
    <property type="protein sequence ID" value="KZM36629.1"/>
    <property type="molecule type" value="Genomic_DNA"/>
</dbReference>
<dbReference type="Pfam" id="PF00561">
    <property type="entry name" value="Abhydrolase_1"/>
    <property type="match status" value="1"/>
</dbReference>
<dbReference type="PANTHER" id="PTHR43433:SF5">
    <property type="entry name" value="AB HYDROLASE-1 DOMAIN-CONTAINING PROTEIN"/>
    <property type="match status" value="1"/>
</dbReference>
<dbReference type="InterPro" id="IPR050471">
    <property type="entry name" value="AB_hydrolase"/>
</dbReference>